<dbReference type="PANTHER" id="PTHR37304">
    <property type="entry name" value="MEMBRANE PROTEIN-RELATED"/>
    <property type="match status" value="1"/>
</dbReference>
<dbReference type="Pfam" id="PF04070">
    <property type="entry name" value="DUF378"/>
    <property type="match status" value="1"/>
</dbReference>
<organism evidence="2 3">
    <name type="scientific">Candidatus Kaiserbacteria bacterium GW2011_GWB1_52_6</name>
    <dbReference type="NCBI Taxonomy" id="1618674"/>
    <lineage>
        <taxon>Bacteria</taxon>
        <taxon>Candidatus Kaiseribacteriota</taxon>
    </lineage>
</organism>
<feature type="transmembrane region" description="Helical" evidence="1">
    <location>
        <begin position="7"/>
        <end position="29"/>
    </location>
</feature>
<reference evidence="2 3" key="1">
    <citation type="journal article" date="2015" name="Nature">
        <title>rRNA introns, odd ribosomes, and small enigmatic genomes across a large radiation of phyla.</title>
        <authorList>
            <person name="Brown C.T."/>
            <person name="Hug L.A."/>
            <person name="Thomas B.C."/>
            <person name="Sharon I."/>
            <person name="Castelle C.J."/>
            <person name="Singh A."/>
            <person name="Wilkins M.J."/>
            <person name="Williams K.H."/>
            <person name="Banfield J.F."/>
        </authorList>
    </citation>
    <scope>NUCLEOTIDE SEQUENCE [LARGE SCALE GENOMIC DNA]</scope>
</reference>
<keyword evidence="1" id="KW-0472">Membrane</keyword>
<evidence type="ECO:0000313" key="3">
    <source>
        <dbReference type="Proteomes" id="UP000034185"/>
    </source>
</evidence>
<keyword evidence="1" id="KW-1133">Transmembrane helix</keyword>
<dbReference type="InterPro" id="IPR007211">
    <property type="entry name" value="DUF378"/>
</dbReference>
<gene>
    <name evidence="2" type="ORF">UY70_C0026G0011</name>
</gene>
<evidence type="ECO:0000256" key="1">
    <source>
        <dbReference type="SAM" id="Phobius"/>
    </source>
</evidence>
<keyword evidence="1" id="KW-0812">Transmembrane</keyword>
<protein>
    <recommendedName>
        <fullName evidence="4">DUF378 domain-containing protein</fullName>
    </recommendedName>
</protein>
<evidence type="ECO:0000313" key="2">
    <source>
        <dbReference type="EMBL" id="KKW26398.1"/>
    </source>
</evidence>
<name>A0A0G1X5H0_9BACT</name>
<sequence>MMDMKHTIAWILVMVGGLNWLLVGLGGFMGSDWNLVHAILGGMPALEWLVYVLVGLSAVYEIVMHKKLCKNCASGMSSSGMGAM</sequence>
<accession>A0A0G1X5H0</accession>
<comment type="caution">
    <text evidence="2">The sequence shown here is derived from an EMBL/GenBank/DDBJ whole genome shotgun (WGS) entry which is preliminary data.</text>
</comment>
<dbReference type="PANTHER" id="PTHR37304:SF1">
    <property type="entry name" value="MEMBRANE PROTEIN"/>
    <property type="match status" value="1"/>
</dbReference>
<dbReference type="EMBL" id="LCRA01000026">
    <property type="protein sequence ID" value="KKW26398.1"/>
    <property type="molecule type" value="Genomic_DNA"/>
</dbReference>
<dbReference type="Proteomes" id="UP000034185">
    <property type="component" value="Unassembled WGS sequence"/>
</dbReference>
<proteinExistence type="predicted"/>
<evidence type="ECO:0008006" key="4">
    <source>
        <dbReference type="Google" id="ProtNLM"/>
    </source>
</evidence>
<feature type="transmembrane region" description="Helical" evidence="1">
    <location>
        <begin position="35"/>
        <end position="60"/>
    </location>
</feature>
<dbReference type="AlphaFoldDB" id="A0A0G1X5H0"/>